<dbReference type="InterPro" id="IPR013097">
    <property type="entry name" value="Dabb"/>
</dbReference>
<sequence length="307" mass="34980">MLLCSHCLPIAPLRRTLAPFIRSTWSCVVIPHRGLGGSRRRNTEIGFGSRNGRKGGRVRIFCGKDEYYTGNNVPVAGFVKKSFDREIVEHILLLAAKVDISDADEKDMLDFLYTTQYYMRGIVAVSLGRVEGPNVENVTHAVYMRFQRKEDLARFSGSPHIFEVLKQHVLPYCYGMLSVAYVSEVEDDMLSIFRRGEDFNHGVEFILLMSLCEAFLGHAIEDAVLALRNLLEEFDSLIVQGTIGSNFSNGNGDYTHAAVIRFHSYEAFEMFRTSSKYKEMWNSKFQPITKKVLLLHFNVDPMENQLL</sequence>
<dbReference type="PROSITE" id="PS51502">
    <property type="entry name" value="S_R_A_B_BARREL"/>
    <property type="match status" value="2"/>
</dbReference>
<gene>
    <name evidence="3" type="ORF">HPP92_004621</name>
</gene>
<organism evidence="3 4">
    <name type="scientific">Vanilla planifolia</name>
    <name type="common">Vanilla</name>
    <dbReference type="NCBI Taxonomy" id="51239"/>
    <lineage>
        <taxon>Eukaryota</taxon>
        <taxon>Viridiplantae</taxon>
        <taxon>Streptophyta</taxon>
        <taxon>Embryophyta</taxon>
        <taxon>Tracheophyta</taxon>
        <taxon>Spermatophyta</taxon>
        <taxon>Magnoliopsida</taxon>
        <taxon>Liliopsida</taxon>
        <taxon>Asparagales</taxon>
        <taxon>Orchidaceae</taxon>
        <taxon>Vanilloideae</taxon>
        <taxon>Vanilleae</taxon>
        <taxon>Vanilla</taxon>
    </lineage>
</organism>
<dbReference type="Proteomes" id="UP000639772">
    <property type="component" value="Unassembled WGS sequence"/>
</dbReference>
<comment type="subunit">
    <text evidence="1">Homodimer.</text>
</comment>
<reference evidence="3 4" key="1">
    <citation type="journal article" date="2020" name="Nat. Food">
        <title>A phased Vanilla planifolia genome enables genetic improvement of flavour and production.</title>
        <authorList>
            <person name="Hasing T."/>
            <person name="Tang H."/>
            <person name="Brym M."/>
            <person name="Khazi F."/>
            <person name="Huang T."/>
            <person name="Chambers A.H."/>
        </authorList>
    </citation>
    <scope>NUCLEOTIDE SEQUENCE [LARGE SCALE GENOMIC DNA]</scope>
    <source>
        <tissue evidence="3">Leaf</tissue>
    </source>
</reference>
<dbReference type="AlphaFoldDB" id="A0A835VCG2"/>
<dbReference type="InterPro" id="IPR011008">
    <property type="entry name" value="Dimeric_a/b-barrel"/>
</dbReference>
<dbReference type="SUPFAM" id="SSF54909">
    <property type="entry name" value="Dimeric alpha+beta barrel"/>
    <property type="match status" value="2"/>
</dbReference>
<evidence type="ECO:0000313" key="4">
    <source>
        <dbReference type="Proteomes" id="UP000639772"/>
    </source>
</evidence>
<dbReference type="EMBL" id="JADCNM010000002">
    <property type="protein sequence ID" value="KAG0493627.1"/>
    <property type="molecule type" value="Genomic_DNA"/>
</dbReference>
<protein>
    <recommendedName>
        <fullName evidence="2">Stress-response A/B barrel domain-containing protein</fullName>
    </recommendedName>
</protein>
<name>A0A835VCG2_VANPL</name>
<proteinExistence type="predicted"/>
<evidence type="ECO:0000313" key="3">
    <source>
        <dbReference type="EMBL" id="KAG0493627.1"/>
    </source>
</evidence>
<feature type="domain" description="Stress-response A/B barrel" evidence="2">
    <location>
        <begin position="203"/>
        <end position="297"/>
    </location>
</feature>
<dbReference type="Gene3D" id="3.30.70.100">
    <property type="match status" value="2"/>
</dbReference>
<dbReference type="OrthoDB" id="746299at2759"/>
<dbReference type="SMART" id="SM00886">
    <property type="entry name" value="Dabb"/>
    <property type="match status" value="2"/>
</dbReference>
<dbReference type="PANTHER" id="PTHR33178:SF5">
    <property type="entry name" value="EXPRESSED PROTEIN"/>
    <property type="match status" value="1"/>
</dbReference>
<dbReference type="PANTHER" id="PTHR33178">
    <property type="match status" value="1"/>
</dbReference>
<feature type="domain" description="Stress-response A/B barrel" evidence="2">
    <location>
        <begin position="88"/>
        <end position="181"/>
    </location>
</feature>
<dbReference type="InterPro" id="IPR044662">
    <property type="entry name" value="HS1/DABB1-like"/>
</dbReference>
<accession>A0A835VCG2</accession>
<evidence type="ECO:0000259" key="2">
    <source>
        <dbReference type="PROSITE" id="PS51502"/>
    </source>
</evidence>
<comment type="caution">
    <text evidence="3">The sequence shown here is derived from an EMBL/GenBank/DDBJ whole genome shotgun (WGS) entry which is preliminary data.</text>
</comment>
<evidence type="ECO:0000256" key="1">
    <source>
        <dbReference type="ARBA" id="ARBA00011738"/>
    </source>
</evidence>
<dbReference type="Pfam" id="PF07876">
    <property type="entry name" value="Dabb"/>
    <property type="match status" value="2"/>
</dbReference>